<proteinExistence type="predicted"/>
<dbReference type="EMBL" id="JAENHL010000008">
    <property type="protein sequence ID" value="MBK1869554.1"/>
    <property type="molecule type" value="Genomic_DNA"/>
</dbReference>
<name>A0ACC5RA58_9HYPH</name>
<comment type="caution">
    <text evidence="1">The sequence shown here is derived from an EMBL/GenBank/DDBJ whole genome shotgun (WGS) entry which is preliminary data.</text>
</comment>
<gene>
    <name evidence="1" type="primary">cobS</name>
    <name evidence="1" type="ORF">JHL16_24555</name>
</gene>
<sequence>MASRSSGTDIAKGWAADLVTCLGFLTRLPMPSGLPFTTLADAMRAFPWAGALIGAVAGLLLATLAALGLPDLVTAGLALAALAVATGALHEDGLADTADGFGGGRDLDRKLAIMRDSHIGTYGVLALVLGLLVKTASLAALTDLSVLHIVALLAATGAVSRASIVWFMASTPPARRDGVAHAAGQPSDFTARSALISGGVIALILLLLTQGLVPALLIIGAGALVAALFRSLSLRQIGGHSGDTCGALQFLSETAMIVTAAASLS</sequence>
<organism evidence="1 2">
    <name type="scientific">Taklimakanibacter albus</name>
    <dbReference type="NCBI Taxonomy" id="2800327"/>
    <lineage>
        <taxon>Bacteria</taxon>
        <taxon>Pseudomonadati</taxon>
        <taxon>Pseudomonadota</taxon>
        <taxon>Alphaproteobacteria</taxon>
        <taxon>Hyphomicrobiales</taxon>
        <taxon>Aestuariivirgaceae</taxon>
        <taxon>Taklimakanibacter</taxon>
    </lineage>
</organism>
<keyword evidence="2" id="KW-1185">Reference proteome</keyword>
<protein>
    <submittedName>
        <fullName evidence="1">Adenosylcobinamide-GDP ribazoletransferase</fullName>
        <ecNumber evidence="1">2.7.8.26</ecNumber>
    </submittedName>
</protein>
<dbReference type="EC" id="2.7.8.26" evidence="1"/>
<accession>A0ACC5RA58</accession>
<evidence type="ECO:0000313" key="1">
    <source>
        <dbReference type="EMBL" id="MBK1869554.1"/>
    </source>
</evidence>
<keyword evidence="1" id="KW-0808">Transferase</keyword>
<evidence type="ECO:0000313" key="2">
    <source>
        <dbReference type="Proteomes" id="UP000616151"/>
    </source>
</evidence>
<reference evidence="1" key="1">
    <citation type="submission" date="2021-01" db="EMBL/GenBank/DDBJ databases">
        <authorList>
            <person name="Sun Q."/>
        </authorList>
    </citation>
    <scope>NUCLEOTIDE SEQUENCE</scope>
    <source>
        <strain evidence="1">YIM B02566</strain>
    </source>
</reference>
<dbReference type="Proteomes" id="UP000616151">
    <property type="component" value="Unassembled WGS sequence"/>
</dbReference>